<evidence type="ECO:0000313" key="7">
    <source>
        <dbReference type="Proteomes" id="UP000504635"/>
    </source>
</evidence>
<evidence type="ECO:0000256" key="4">
    <source>
        <dbReference type="SAM" id="MobiDB-lite"/>
    </source>
</evidence>
<dbReference type="SUPFAM" id="SSF49562">
    <property type="entry name" value="C2 domain (Calcium/lipid-binding domain, CaLB)"/>
    <property type="match status" value="1"/>
</dbReference>
<dbReference type="InterPro" id="IPR035892">
    <property type="entry name" value="C2_domain_sf"/>
</dbReference>
<comment type="similarity">
    <text evidence="2">Belongs to the unc-13 family.</text>
</comment>
<evidence type="ECO:0000256" key="1">
    <source>
        <dbReference type="ARBA" id="ARBA00004603"/>
    </source>
</evidence>
<keyword evidence="3" id="KW-0268">Exocytosis</keyword>
<dbReference type="PROSITE" id="PS50004">
    <property type="entry name" value="C2"/>
    <property type="match status" value="1"/>
</dbReference>
<organism evidence="7 8">
    <name type="scientific">Sitophilus oryzae</name>
    <name type="common">Rice weevil</name>
    <name type="synonym">Curculio oryzae</name>
    <dbReference type="NCBI Taxonomy" id="7048"/>
    <lineage>
        <taxon>Eukaryota</taxon>
        <taxon>Metazoa</taxon>
        <taxon>Ecdysozoa</taxon>
        <taxon>Arthropoda</taxon>
        <taxon>Hexapoda</taxon>
        <taxon>Insecta</taxon>
        <taxon>Pterygota</taxon>
        <taxon>Neoptera</taxon>
        <taxon>Endopterygota</taxon>
        <taxon>Coleoptera</taxon>
        <taxon>Polyphaga</taxon>
        <taxon>Cucujiformia</taxon>
        <taxon>Curculionidae</taxon>
        <taxon>Dryophthorinae</taxon>
        <taxon>Sitophilus</taxon>
    </lineage>
</organism>
<sequence>MADDKSKDRSKKSVFRNLKFKNFTIKRRSQKSRDKTKSIPEIYSKKDEKEENNSRQTVGYFEPTQAKNNLEEEYDFQGTAIEELYQELLYVIINQIGSKINKRNLFLYIKEVFKITDDNHKELLSAEEEMEKPQLIMNVEILEINKVDEFFEKKDILNDLSLTLDIKFESSGQGQKEYFFSLTNTREKYSVPVHIEPFNTLELVIRDNDKKEDSNLIGKSTLLLNEILTSTSVTHYKISRNKENVLENFIEIEISFGYRKATELALNRHKLLRKLLLEHELKHSEIAPYWWCRTISYEAEELLIQHSVQNMLNHFDLHLVSLIVYTEIHIKSPLNFSVFADIIEKIMKTLQNSEVDERQLKKIWQALRILVPTCFEFIGNIRDNTLSQNTIILQLFHPVYVLYRYVRFDYAKQLYIFYQDRISALFESKVRELSNNFKKLDYVGCNIHQLPNRIESIIDDPLPGGSLLLRLYFNIQKFFNFGKELFKEKFKPVNFHEWFHQAVIYWLDASAYTALMQIEKAIEIDNLEPCGNSPKYSSSAGSTVNTFYKIRNAWEELNWPDYKEKYHFIIKIIDDIVCKEIIYYIDVIRRRTDQLETDFITWSLIINNIEYLKKFLSTFVEDFGLDSIIEAMSMTENPSKIFKFREKKSEIVAKTISIIESKILLLIESFSEKMKSVMKQLLSDNSSTRELDISNTDIIILYIDDNLSLLICLQKEVSSNYFNEIIEKTGESLLNAIEEVIHDNKNKNKPSSYYINLENTLNDVLYFFKKYKDISNSDKTKQTKILLSNFGSETEELIHRVNLKINEYYETFTESSHGELFVKCKFDGNRLIIKVLSVRILMAVNSNDTIRPFVTINLLPAHKFAGTDQNLKTKTRVHQNSKPSFDQSFTINLTPEQMNRCTRDALILFTVKHKVLLYKTEYVGEGFLRFAQIPSMTERMRDTDPVKILLLRPDKLDADILNTLQCRTTDTIAMEFLKELNHRHS</sequence>
<keyword evidence="7" id="KW-1185">Reference proteome</keyword>
<dbReference type="GO" id="GO:0005770">
    <property type="term" value="C:late endosome"/>
    <property type="evidence" value="ECO:0007669"/>
    <property type="project" value="UniProtKB-SubCell"/>
</dbReference>
<protein>
    <submittedName>
        <fullName evidence="8">Protein unc-13 homolog 4B-like</fullName>
    </submittedName>
</protein>
<dbReference type="Gene3D" id="2.60.40.150">
    <property type="entry name" value="C2 domain"/>
    <property type="match status" value="1"/>
</dbReference>
<evidence type="ECO:0000256" key="2">
    <source>
        <dbReference type="ARBA" id="ARBA00005823"/>
    </source>
</evidence>
<dbReference type="GO" id="GO:0006887">
    <property type="term" value="P:exocytosis"/>
    <property type="evidence" value="ECO:0007669"/>
    <property type="project" value="UniProtKB-KW"/>
</dbReference>
<evidence type="ECO:0000313" key="8">
    <source>
        <dbReference type="RefSeq" id="XP_030758906.1"/>
    </source>
</evidence>
<feature type="domain" description="C2" evidence="5">
    <location>
        <begin position="816"/>
        <end position="944"/>
    </location>
</feature>
<dbReference type="GeneID" id="115884455"/>
<name>A0A6J2Y6R4_SITOR</name>
<feature type="domain" description="MHD1" evidence="6">
    <location>
        <begin position="469"/>
        <end position="588"/>
    </location>
</feature>
<dbReference type="Pfam" id="PF00168">
    <property type="entry name" value="C2"/>
    <property type="match status" value="1"/>
</dbReference>
<dbReference type="PANTHER" id="PTHR45999">
    <property type="entry name" value="UNC-13-4A, ISOFORM B"/>
    <property type="match status" value="1"/>
</dbReference>
<dbReference type="OrthoDB" id="67700at2759"/>
<dbReference type="AlphaFoldDB" id="A0A6J2Y6R4"/>
<dbReference type="InterPro" id="IPR000008">
    <property type="entry name" value="C2_dom"/>
</dbReference>
<dbReference type="PANTHER" id="PTHR45999:SF2">
    <property type="entry name" value="PROTEIN UNC-13 HOMOLOG 4B"/>
    <property type="match status" value="1"/>
</dbReference>
<proteinExistence type="inferred from homology"/>
<dbReference type="InterPro" id="IPR052095">
    <property type="entry name" value="UNC-13_domain"/>
</dbReference>
<dbReference type="InterPro" id="IPR014770">
    <property type="entry name" value="Munc13_1"/>
</dbReference>
<dbReference type="PROSITE" id="PS51258">
    <property type="entry name" value="MHD1"/>
    <property type="match status" value="1"/>
</dbReference>
<dbReference type="RefSeq" id="XP_030758906.1">
    <property type="nucleotide sequence ID" value="XM_030903046.1"/>
</dbReference>
<evidence type="ECO:0000259" key="6">
    <source>
        <dbReference type="PROSITE" id="PS51258"/>
    </source>
</evidence>
<dbReference type="InParanoid" id="A0A6J2Y6R4"/>
<comment type="subcellular location">
    <subcellularLocation>
        <location evidence="1">Late endosome</location>
    </subcellularLocation>
</comment>
<dbReference type="SMART" id="SM00239">
    <property type="entry name" value="C2"/>
    <property type="match status" value="1"/>
</dbReference>
<dbReference type="GO" id="GO:0099503">
    <property type="term" value="C:secretory vesicle"/>
    <property type="evidence" value="ECO:0007669"/>
    <property type="project" value="TreeGrafter"/>
</dbReference>
<reference evidence="8" key="1">
    <citation type="submission" date="2025-08" db="UniProtKB">
        <authorList>
            <consortium name="RefSeq"/>
        </authorList>
    </citation>
    <scope>IDENTIFICATION</scope>
    <source>
        <tissue evidence="8">Gonads</tissue>
    </source>
</reference>
<evidence type="ECO:0000256" key="3">
    <source>
        <dbReference type="ARBA" id="ARBA00022483"/>
    </source>
</evidence>
<evidence type="ECO:0000259" key="5">
    <source>
        <dbReference type="PROSITE" id="PS50004"/>
    </source>
</evidence>
<dbReference type="Gene3D" id="1.10.357.50">
    <property type="match status" value="1"/>
</dbReference>
<feature type="region of interest" description="Disordered" evidence="4">
    <location>
        <begin position="26"/>
        <end position="56"/>
    </location>
</feature>
<dbReference type="Proteomes" id="UP000504635">
    <property type="component" value="Unplaced"/>
</dbReference>
<gene>
    <name evidence="8" type="primary">LOC115884455</name>
</gene>
<feature type="compositionally biased region" description="Basic and acidic residues" evidence="4">
    <location>
        <begin position="31"/>
        <end position="53"/>
    </location>
</feature>
<dbReference type="KEGG" id="soy:115884455"/>
<accession>A0A6J2Y6R4</accession>